<feature type="transmembrane region" description="Helical" evidence="1">
    <location>
        <begin position="400"/>
        <end position="431"/>
    </location>
</feature>
<feature type="transmembrane region" description="Helical" evidence="1">
    <location>
        <begin position="271"/>
        <end position="288"/>
    </location>
</feature>
<keyword evidence="1" id="KW-1133">Transmembrane helix</keyword>
<sequence length="459" mass="48853">MATETSDDTTGDGDDGFVPAMGRFFPESLTLAALLAVLALVVTIPYLPVVTQLELFATGFFDLFTVQMPLILLWVLSASVVESRWVGRLFDRIAAASPTGSQRSVVYATGFLAVLLGWVNWALGFLGAMYVGQRLCREAEADGVRVHYPLVLTAALLSLVVTNVGLSSPGALMMADAEGTTNFLVNPEQGRLVADVSAFLLHPANVVSVLLFLFTLPAVLAALAPDEESDRKPLSAYTSLLEGTIAESLAHYEPPPAEEWVAADRLEQSRLVSVATFLLGAISFGAYFATGGDLTLLWLLFGLMMLGILVQERPMAFVAKTRDATRWANHVAIPFLLYAGVYALLSEAGLYSVIGDVLAATGVTQVASYVVALLVGLLIPSPGSVWVVQGPALVATGADLVPSLVSVMYGAGVSNLWLGFLFVGVVGSIYGFDWREYVRYAAVVTAYVSVVVIALLVVF</sequence>
<dbReference type="GO" id="GO:0005886">
    <property type="term" value="C:plasma membrane"/>
    <property type="evidence" value="ECO:0007669"/>
    <property type="project" value="TreeGrafter"/>
</dbReference>
<proteinExistence type="predicted"/>
<dbReference type="EMBL" id="QQST01000001">
    <property type="protein sequence ID" value="RDI70932.1"/>
    <property type="molecule type" value="Genomic_DNA"/>
</dbReference>
<feature type="transmembrane region" description="Helical" evidence="1">
    <location>
        <begin position="366"/>
        <end position="388"/>
    </location>
</feature>
<feature type="transmembrane region" description="Helical" evidence="1">
    <location>
        <begin position="146"/>
        <end position="166"/>
    </location>
</feature>
<evidence type="ECO:0000313" key="2">
    <source>
        <dbReference type="EMBL" id="RDI70932.1"/>
    </source>
</evidence>
<reference evidence="3" key="2">
    <citation type="submission" date="2016-10" db="EMBL/GenBank/DDBJ databases">
        <authorList>
            <person name="de Groot N.N."/>
        </authorList>
    </citation>
    <scope>NUCLEOTIDE SEQUENCE [LARGE SCALE GENOMIC DNA]</scope>
    <source>
        <strain evidence="3">CGMCC 1.12397</strain>
    </source>
</reference>
<reference evidence="4" key="1">
    <citation type="submission" date="2016-10" db="EMBL/GenBank/DDBJ databases">
        <authorList>
            <person name="Varghese N."/>
            <person name="Submissions S."/>
        </authorList>
    </citation>
    <scope>NUCLEOTIDE SEQUENCE [LARGE SCALE GENOMIC DNA]</scope>
    <source>
        <strain evidence="4">CGMCC 1.12397</strain>
    </source>
</reference>
<evidence type="ECO:0000256" key="1">
    <source>
        <dbReference type="SAM" id="Phobius"/>
    </source>
</evidence>
<dbReference type="OrthoDB" id="269536at2157"/>
<organism evidence="3 4">
    <name type="scientific">Halopelagius longus</name>
    <dbReference type="NCBI Taxonomy" id="1236180"/>
    <lineage>
        <taxon>Archaea</taxon>
        <taxon>Methanobacteriati</taxon>
        <taxon>Methanobacteriota</taxon>
        <taxon>Stenosarchaea group</taxon>
        <taxon>Halobacteria</taxon>
        <taxon>Halobacteriales</taxon>
        <taxon>Haloferacaceae</taxon>
    </lineage>
</organism>
<evidence type="ECO:0000313" key="5">
    <source>
        <dbReference type="Proteomes" id="UP000255421"/>
    </source>
</evidence>
<dbReference type="Pfam" id="PF02667">
    <property type="entry name" value="SCFA_trans"/>
    <property type="match status" value="1"/>
</dbReference>
<evidence type="ECO:0000313" key="4">
    <source>
        <dbReference type="Proteomes" id="UP000199289"/>
    </source>
</evidence>
<gene>
    <name evidence="2" type="ORF">DWB78_03865</name>
    <name evidence="3" type="ORF">SAMN05216278_1962</name>
</gene>
<feature type="transmembrane region" description="Helical" evidence="1">
    <location>
        <begin position="331"/>
        <end position="354"/>
    </location>
</feature>
<dbReference type="Proteomes" id="UP000255421">
    <property type="component" value="Unassembled WGS sequence"/>
</dbReference>
<protein>
    <submittedName>
        <fullName evidence="3">Short chain fatty acids transporter</fullName>
    </submittedName>
    <submittedName>
        <fullName evidence="2">Short-chain fatty acid transporter</fullName>
    </submittedName>
</protein>
<name>A0A1H1BUQ3_9EURY</name>
<feature type="transmembrane region" description="Helical" evidence="1">
    <location>
        <begin position="29"/>
        <end position="48"/>
    </location>
</feature>
<dbReference type="AlphaFoldDB" id="A0A1H1BUQ3"/>
<dbReference type="PANTHER" id="PTHR41983">
    <property type="entry name" value="SHORT-CHAIN FATTY ACID TRANSPORTER-RELATED"/>
    <property type="match status" value="1"/>
</dbReference>
<feature type="transmembrane region" description="Helical" evidence="1">
    <location>
        <begin position="105"/>
        <end position="126"/>
    </location>
</feature>
<accession>A0A1H1BUQ3</accession>
<feature type="transmembrane region" description="Helical" evidence="1">
    <location>
        <begin position="437"/>
        <end position="458"/>
    </location>
</feature>
<dbReference type="RefSeq" id="WP_092536516.1">
    <property type="nucleotide sequence ID" value="NZ_FNKQ01000002.1"/>
</dbReference>
<evidence type="ECO:0000313" key="3">
    <source>
        <dbReference type="EMBL" id="SDQ55631.1"/>
    </source>
</evidence>
<reference evidence="2 5" key="3">
    <citation type="submission" date="2018-07" db="EMBL/GenBank/DDBJ databases">
        <title>Genome sequence of extremly halophilic archaeon Halopelagius longus strain BC12-B1.</title>
        <authorList>
            <person name="Zhang X."/>
        </authorList>
    </citation>
    <scope>NUCLEOTIDE SEQUENCE [LARGE SCALE GENOMIC DNA]</scope>
    <source>
        <strain evidence="2 5">BC12-B1</strain>
    </source>
</reference>
<dbReference type="Proteomes" id="UP000199289">
    <property type="component" value="Unassembled WGS sequence"/>
</dbReference>
<feature type="transmembrane region" description="Helical" evidence="1">
    <location>
        <begin position="206"/>
        <end position="224"/>
    </location>
</feature>
<feature type="transmembrane region" description="Helical" evidence="1">
    <location>
        <begin position="55"/>
        <end position="76"/>
    </location>
</feature>
<keyword evidence="1" id="KW-0472">Membrane</keyword>
<keyword evidence="5" id="KW-1185">Reference proteome</keyword>
<feature type="transmembrane region" description="Helical" evidence="1">
    <location>
        <begin position="294"/>
        <end position="310"/>
    </location>
</feature>
<keyword evidence="1" id="KW-0812">Transmembrane</keyword>
<dbReference type="EMBL" id="FNKQ01000002">
    <property type="protein sequence ID" value="SDQ55631.1"/>
    <property type="molecule type" value="Genomic_DNA"/>
</dbReference>
<dbReference type="PANTHER" id="PTHR41983:SF2">
    <property type="entry name" value="SHORT-CHAIN FATTY ACID TRANSPORTER-RELATED"/>
    <property type="match status" value="1"/>
</dbReference>
<dbReference type="InterPro" id="IPR006160">
    <property type="entry name" value="SCFA_transpt_AtoE"/>
</dbReference>